<feature type="transmembrane region" description="Helical" evidence="17">
    <location>
        <begin position="296"/>
        <end position="317"/>
    </location>
</feature>
<keyword evidence="11 17" id="KW-1133">Transmembrane helix</keyword>
<dbReference type="Pfam" id="PF00361">
    <property type="entry name" value="Proton_antipo_M"/>
    <property type="match status" value="1"/>
</dbReference>
<feature type="transmembrane region" description="Helical" evidence="17">
    <location>
        <begin position="242"/>
        <end position="260"/>
    </location>
</feature>
<organism evidence="20">
    <name type="scientific">Hydropsyche fryeri</name>
    <dbReference type="NCBI Taxonomy" id="1875497"/>
    <lineage>
        <taxon>Eukaryota</taxon>
        <taxon>Metazoa</taxon>
        <taxon>Ecdysozoa</taxon>
        <taxon>Arthropoda</taxon>
        <taxon>Hexapoda</taxon>
        <taxon>Insecta</taxon>
        <taxon>Pterygota</taxon>
        <taxon>Neoptera</taxon>
        <taxon>Endopterygota</taxon>
        <taxon>Trichoptera</taxon>
        <taxon>Annulipalpia</taxon>
        <taxon>Hydropsychoidea</taxon>
        <taxon>Hydropsychidae</taxon>
        <taxon>Hydropsychinae</taxon>
        <taxon>Hydropsyche</taxon>
        <taxon>Hydropsyche</taxon>
    </lineage>
</organism>
<keyword evidence="6 17" id="KW-0813">Transport</keyword>
<feature type="transmembrane region" description="Helical" evidence="17">
    <location>
        <begin position="108"/>
        <end position="128"/>
    </location>
</feature>
<evidence type="ECO:0000256" key="9">
    <source>
        <dbReference type="ARBA" id="ARBA00022967"/>
    </source>
</evidence>
<evidence type="ECO:0000256" key="2">
    <source>
        <dbReference type="ARBA" id="ARBA00004225"/>
    </source>
</evidence>
<dbReference type="PANTHER" id="PTHR43507">
    <property type="entry name" value="NADH-UBIQUINONE OXIDOREDUCTASE CHAIN 4"/>
    <property type="match status" value="1"/>
</dbReference>
<dbReference type="AlphaFoldDB" id="A0A8A9WDU7"/>
<reference evidence="20" key="1">
    <citation type="submission" date="2020-12" db="EMBL/GenBank/DDBJ databases">
        <title>Arctopsyche grandis mitochondrion, complete genome.</title>
        <authorList>
            <person name="Wang Y.Y."/>
            <person name="Zhong X.X."/>
        </authorList>
    </citation>
    <scope>NUCLEOTIDE SEQUENCE</scope>
</reference>
<accession>A0A8A9WDU7</accession>
<dbReference type="PRINTS" id="PR01437">
    <property type="entry name" value="NUOXDRDTASE4"/>
</dbReference>
<evidence type="ECO:0000256" key="5">
    <source>
        <dbReference type="ARBA" id="ARBA00021006"/>
    </source>
</evidence>
<dbReference type="GO" id="GO:0042773">
    <property type="term" value="P:ATP synthesis coupled electron transport"/>
    <property type="evidence" value="ECO:0007669"/>
    <property type="project" value="InterPro"/>
</dbReference>
<feature type="domain" description="NADH:ubiquinone oxidoreductase chain 4 N-terminal" evidence="19">
    <location>
        <begin position="1"/>
        <end position="100"/>
    </location>
</feature>
<geneLocation type="mitochondrion" evidence="20"/>
<keyword evidence="8 17" id="KW-0812">Transmembrane</keyword>
<dbReference type="GO" id="GO:0048039">
    <property type="term" value="F:ubiquinone binding"/>
    <property type="evidence" value="ECO:0007669"/>
    <property type="project" value="TreeGrafter"/>
</dbReference>
<dbReference type="InterPro" id="IPR003918">
    <property type="entry name" value="NADH_UbQ_OxRdtase"/>
</dbReference>
<comment type="function">
    <text evidence="17">Core subunit of the mitochondrial membrane respiratory chain NADH dehydrogenase (Complex I) which catalyzes electron transfer from NADH through the respiratory chain, using ubiquinone as an electron acceptor. Essential for the catalytic activity and assembly of complex I.</text>
</comment>
<keyword evidence="13 17" id="KW-0830">Ubiquinone</keyword>
<proteinExistence type="inferred from homology"/>
<feature type="transmembrane region" description="Helical" evidence="17">
    <location>
        <begin position="176"/>
        <end position="199"/>
    </location>
</feature>
<evidence type="ECO:0000256" key="12">
    <source>
        <dbReference type="ARBA" id="ARBA00023027"/>
    </source>
</evidence>
<keyword evidence="14 17" id="KW-0496">Mitochondrion</keyword>
<keyword evidence="7 17" id="KW-0679">Respiratory chain</keyword>
<dbReference type="EMBL" id="MW413803">
    <property type="protein sequence ID" value="QTT57960.1"/>
    <property type="molecule type" value="Genomic_DNA"/>
</dbReference>
<evidence type="ECO:0000256" key="17">
    <source>
        <dbReference type="RuleBase" id="RU003297"/>
    </source>
</evidence>
<dbReference type="GO" id="GO:0003954">
    <property type="term" value="F:NADH dehydrogenase activity"/>
    <property type="evidence" value="ECO:0007669"/>
    <property type="project" value="TreeGrafter"/>
</dbReference>
<evidence type="ECO:0000256" key="10">
    <source>
        <dbReference type="ARBA" id="ARBA00022982"/>
    </source>
</evidence>
<feature type="domain" description="NADH:quinone oxidoreductase/Mrp antiporter transmembrane" evidence="18">
    <location>
        <begin position="103"/>
        <end position="385"/>
    </location>
</feature>
<feature type="transmembrane region" description="Helical" evidence="17">
    <location>
        <begin position="140"/>
        <end position="164"/>
    </location>
</feature>
<gene>
    <name evidence="20" type="primary">nad4</name>
</gene>
<comment type="catalytic activity">
    <reaction evidence="16 17">
        <text>a ubiquinone + NADH + 5 H(+)(in) = a ubiquinol + NAD(+) + 4 H(+)(out)</text>
        <dbReference type="Rhea" id="RHEA:29091"/>
        <dbReference type="Rhea" id="RHEA-COMP:9565"/>
        <dbReference type="Rhea" id="RHEA-COMP:9566"/>
        <dbReference type="ChEBI" id="CHEBI:15378"/>
        <dbReference type="ChEBI" id="CHEBI:16389"/>
        <dbReference type="ChEBI" id="CHEBI:17976"/>
        <dbReference type="ChEBI" id="CHEBI:57540"/>
        <dbReference type="ChEBI" id="CHEBI:57945"/>
        <dbReference type="EC" id="7.1.1.2"/>
    </reaction>
</comment>
<comment type="function">
    <text evidence="1">Core subunit of the mitochondrial membrane respiratory chain NADH dehydrogenase (Complex I) that is believed to belong to the minimal assembly required for catalysis. Complex I functions in the transfer of electrons from NADH to the respiratory chain. The immediate electron acceptor for the enzyme is believed to be ubiquinone.</text>
</comment>
<evidence type="ECO:0000256" key="1">
    <source>
        <dbReference type="ARBA" id="ARBA00003257"/>
    </source>
</evidence>
<dbReference type="GO" id="GO:0015990">
    <property type="term" value="P:electron transport coupled proton transport"/>
    <property type="evidence" value="ECO:0007669"/>
    <property type="project" value="TreeGrafter"/>
</dbReference>
<evidence type="ECO:0000259" key="19">
    <source>
        <dbReference type="Pfam" id="PF01059"/>
    </source>
</evidence>
<evidence type="ECO:0000256" key="14">
    <source>
        <dbReference type="ARBA" id="ARBA00023128"/>
    </source>
</evidence>
<dbReference type="GO" id="GO:0008137">
    <property type="term" value="F:NADH dehydrogenase (ubiquinone) activity"/>
    <property type="evidence" value="ECO:0007669"/>
    <property type="project" value="UniProtKB-UniRule"/>
</dbReference>
<evidence type="ECO:0000256" key="3">
    <source>
        <dbReference type="ARBA" id="ARBA00009025"/>
    </source>
</evidence>
<comment type="similarity">
    <text evidence="3 17">Belongs to the complex I subunit 4 family.</text>
</comment>
<dbReference type="InterPro" id="IPR000260">
    <property type="entry name" value="NADH4_N"/>
</dbReference>
<evidence type="ECO:0000256" key="15">
    <source>
        <dbReference type="ARBA" id="ARBA00023136"/>
    </source>
</evidence>
<evidence type="ECO:0000256" key="13">
    <source>
        <dbReference type="ARBA" id="ARBA00023075"/>
    </source>
</evidence>
<evidence type="ECO:0000259" key="18">
    <source>
        <dbReference type="Pfam" id="PF00361"/>
    </source>
</evidence>
<dbReference type="InterPro" id="IPR001750">
    <property type="entry name" value="ND/Mrp_TM"/>
</dbReference>
<feature type="transmembrane region" description="Helical" evidence="17">
    <location>
        <begin position="84"/>
        <end position="102"/>
    </location>
</feature>
<evidence type="ECO:0000256" key="11">
    <source>
        <dbReference type="ARBA" id="ARBA00022989"/>
    </source>
</evidence>
<comment type="subcellular location">
    <subcellularLocation>
        <location evidence="2 17">Mitochondrion membrane</location>
        <topology evidence="2 17">Multi-pass membrane protein</topology>
    </subcellularLocation>
</comment>
<feature type="transmembrane region" description="Helical" evidence="17">
    <location>
        <begin position="211"/>
        <end position="230"/>
    </location>
</feature>
<dbReference type="PANTHER" id="PTHR43507:SF20">
    <property type="entry name" value="NADH-UBIQUINONE OXIDOREDUCTASE CHAIN 4"/>
    <property type="match status" value="1"/>
</dbReference>
<feature type="transmembrane region" description="Helical" evidence="17">
    <location>
        <begin position="53"/>
        <end position="77"/>
    </location>
</feature>
<feature type="transmembrane region" description="Helical" evidence="17">
    <location>
        <begin position="376"/>
        <end position="396"/>
    </location>
</feature>
<feature type="transmembrane region" description="Helical" evidence="17">
    <location>
        <begin position="417"/>
        <end position="439"/>
    </location>
</feature>
<feature type="transmembrane region" description="Helical" evidence="17">
    <location>
        <begin position="267"/>
        <end position="290"/>
    </location>
</feature>
<keyword evidence="12 17" id="KW-0520">NAD</keyword>
<dbReference type="GO" id="GO:0031966">
    <property type="term" value="C:mitochondrial membrane"/>
    <property type="evidence" value="ECO:0007669"/>
    <property type="project" value="UniProtKB-SubCell"/>
</dbReference>
<evidence type="ECO:0000256" key="16">
    <source>
        <dbReference type="ARBA" id="ARBA00049551"/>
    </source>
</evidence>
<sequence>MLKIFFMSFFFFFIIKKWWLVYVSMMLVFFFLIMYSCNLFMFSNLFNYLGMDYLSFSMVLLSLWICSLIILASFMLYNYNLFPLLFLINLLFMMISLMLAFFSMDIFFFYLFFESSILPVLFMILGWGYQPERIQAGIYLIFYTLFVSLPLLLGIFLVYFYFYSFSFIMFKDMNNLMLYILMILAFLVKMPMFLFHLWLPKAHVEGPVSSSMILAGVMLKLGGYGLMRIMKLMMMVSLKFNFIWIIISLVGGSLISLLCLHLMDMKLLIAYSSVVHMSLVVGGIMTLNYYGFMGSLILMIGHGLCSSGLFVLINLMYERLGSRSLLINKGLLNLMPNLSLWWFLFLSSNMAAPPSLNLFGEISLLMSIISWSKISMMFLMIISFFSAAYSLYIFTFSQHGMFNKGIFNFNNINLREYLLLMIHWVPLNLLIFKVDYFFIWF</sequence>
<dbReference type="Pfam" id="PF01059">
    <property type="entry name" value="Oxidored_q5_N"/>
    <property type="match status" value="1"/>
</dbReference>
<keyword evidence="9" id="KW-1278">Translocase</keyword>
<keyword evidence="15 17" id="KW-0472">Membrane</keyword>
<evidence type="ECO:0000256" key="8">
    <source>
        <dbReference type="ARBA" id="ARBA00022692"/>
    </source>
</evidence>
<keyword evidence="10 17" id="KW-0249">Electron transport</keyword>
<evidence type="ECO:0000313" key="20">
    <source>
        <dbReference type="EMBL" id="QTT57960.1"/>
    </source>
</evidence>
<dbReference type="EC" id="7.1.1.2" evidence="4 17"/>
<protein>
    <recommendedName>
        <fullName evidence="5 17">NADH-ubiquinone oxidoreductase chain 4</fullName>
        <ecNumber evidence="4 17">7.1.1.2</ecNumber>
    </recommendedName>
</protein>
<evidence type="ECO:0000256" key="4">
    <source>
        <dbReference type="ARBA" id="ARBA00012944"/>
    </source>
</evidence>
<evidence type="ECO:0000256" key="7">
    <source>
        <dbReference type="ARBA" id="ARBA00022660"/>
    </source>
</evidence>
<evidence type="ECO:0000256" key="6">
    <source>
        <dbReference type="ARBA" id="ARBA00022448"/>
    </source>
</evidence>
<feature type="transmembrane region" description="Helical" evidence="17">
    <location>
        <begin position="20"/>
        <end position="41"/>
    </location>
</feature>
<name>A0A8A9WDU7_9NEOP</name>